<dbReference type="Gene3D" id="1.10.287.110">
    <property type="entry name" value="DnaJ domain"/>
    <property type="match status" value="1"/>
</dbReference>
<organism evidence="5 6">
    <name type="scientific">Cyberlindnera fabianii</name>
    <name type="common">Yeast</name>
    <name type="synonym">Hansenula fabianii</name>
    <dbReference type="NCBI Taxonomy" id="36022"/>
    <lineage>
        <taxon>Eukaryota</taxon>
        <taxon>Fungi</taxon>
        <taxon>Dikarya</taxon>
        <taxon>Ascomycota</taxon>
        <taxon>Saccharomycotina</taxon>
        <taxon>Saccharomycetes</taxon>
        <taxon>Phaffomycetales</taxon>
        <taxon>Phaffomycetaceae</taxon>
        <taxon>Cyberlindnera</taxon>
    </lineage>
</organism>
<feature type="domain" description="J" evidence="4">
    <location>
        <begin position="246"/>
        <end position="311"/>
    </location>
</feature>
<evidence type="ECO:0000313" key="6">
    <source>
        <dbReference type="Proteomes" id="UP000189513"/>
    </source>
</evidence>
<dbReference type="InterPro" id="IPR036869">
    <property type="entry name" value="J_dom_sf"/>
</dbReference>
<gene>
    <name evidence="5" type="ORF">BON22_3346</name>
</gene>
<dbReference type="Pfam" id="PF14308">
    <property type="entry name" value="DnaJ-X"/>
    <property type="match status" value="1"/>
</dbReference>
<feature type="region of interest" description="Disordered" evidence="3">
    <location>
        <begin position="356"/>
        <end position="474"/>
    </location>
</feature>
<keyword evidence="6" id="KW-1185">Reference proteome</keyword>
<dbReference type="PROSITE" id="PS50076">
    <property type="entry name" value="DNAJ_2"/>
    <property type="match status" value="1"/>
</dbReference>
<feature type="binding site" evidence="2">
    <location>
        <position position="133"/>
    </location>
    <ligand>
        <name>Mg(2+)</name>
        <dbReference type="ChEBI" id="CHEBI:18420"/>
    </ligand>
</feature>
<feature type="compositionally biased region" description="Basic and acidic residues" evidence="3">
    <location>
        <begin position="448"/>
        <end position="474"/>
    </location>
</feature>
<protein>
    <submittedName>
        <fullName evidence="5">DnaJ-like protein 1</fullName>
    </submittedName>
</protein>
<dbReference type="InterPro" id="IPR026894">
    <property type="entry name" value="DnaJ_X"/>
</dbReference>
<accession>A0A1V2L6N1</accession>
<dbReference type="VEuPathDB" id="FungiDB:BON22_3346"/>
<feature type="compositionally biased region" description="Basic and acidic residues" evidence="3">
    <location>
        <begin position="356"/>
        <end position="401"/>
    </location>
</feature>
<feature type="compositionally biased region" description="Basic and acidic residues" evidence="3">
    <location>
        <begin position="419"/>
        <end position="434"/>
    </location>
</feature>
<dbReference type="InterPro" id="IPR036704">
    <property type="entry name" value="RraA/RraA-like_sf"/>
</dbReference>
<proteinExistence type="predicted"/>
<dbReference type="SMART" id="SM00271">
    <property type="entry name" value="DnaJ"/>
    <property type="match status" value="1"/>
</dbReference>
<evidence type="ECO:0000259" key="4">
    <source>
        <dbReference type="PROSITE" id="PS50076"/>
    </source>
</evidence>
<keyword evidence="1" id="KW-0143">Chaperone</keyword>
<feature type="binding site" evidence="2">
    <location>
        <position position="132"/>
    </location>
    <ligand>
        <name>substrate</name>
    </ligand>
</feature>
<dbReference type="EMBL" id="MPUK01000006">
    <property type="protein sequence ID" value="ONH66691.1"/>
    <property type="molecule type" value="Genomic_DNA"/>
</dbReference>
<dbReference type="InterPro" id="IPR052814">
    <property type="entry name" value="Peroxisomal_DnaJ"/>
</dbReference>
<dbReference type="Pfam" id="PF03737">
    <property type="entry name" value="RraA-like"/>
    <property type="match status" value="1"/>
</dbReference>
<feature type="compositionally biased region" description="Low complexity" evidence="3">
    <location>
        <begin position="435"/>
        <end position="445"/>
    </location>
</feature>
<reference evidence="6" key="1">
    <citation type="journal article" date="2017" name="Genome Announc.">
        <title>Genome sequences of Cyberlindnera fabianii 65, Pichia kudriavzevii 129, and Saccharomyces cerevisiae 131 isolated from fermented masau fruits in Zimbabwe.</title>
        <authorList>
            <person name="van Rijswijck I.M.H."/>
            <person name="Derks M.F.L."/>
            <person name="Abee T."/>
            <person name="de Ridder D."/>
            <person name="Smid E.J."/>
        </authorList>
    </citation>
    <scope>NUCLEOTIDE SEQUENCE [LARGE SCALE GENOMIC DNA]</scope>
    <source>
        <strain evidence="6">65</strain>
    </source>
</reference>
<dbReference type="CDD" id="cd16841">
    <property type="entry name" value="RraA_family"/>
    <property type="match status" value="1"/>
</dbReference>
<dbReference type="CDD" id="cd06257">
    <property type="entry name" value="DnaJ"/>
    <property type="match status" value="1"/>
</dbReference>
<dbReference type="PRINTS" id="PR00625">
    <property type="entry name" value="JDOMAIN"/>
</dbReference>
<dbReference type="PANTHER" id="PTHR45006">
    <property type="entry name" value="DNAJ-LIKE PROTEIN 1"/>
    <property type="match status" value="1"/>
</dbReference>
<keyword evidence="2" id="KW-0460">Magnesium</keyword>
<feature type="binding site" evidence="2">
    <location>
        <begin position="110"/>
        <end position="113"/>
    </location>
    <ligand>
        <name>substrate</name>
    </ligand>
</feature>
<dbReference type="GO" id="GO:0005829">
    <property type="term" value="C:cytosol"/>
    <property type="evidence" value="ECO:0007669"/>
    <property type="project" value="UniProtKB-ARBA"/>
</dbReference>
<dbReference type="AlphaFoldDB" id="A0A1V2L6N1"/>
<name>A0A1V2L6N1_CYBFA</name>
<keyword evidence="2" id="KW-0479">Metal-binding</keyword>
<dbReference type="STRING" id="36022.A0A1V2L6N1"/>
<dbReference type="Gene3D" id="3.50.30.40">
    <property type="entry name" value="Ribonuclease E inhibitor RraA/RraA-like"/>
    <property type="match status" value="1"/>
</dbReference>
<evidence type="ECO:0000256" key="2">
    <source>
        <dbReference type="PIRSR" id="PIRSR605493-1"/>
    </source>
</evidence>
<feature type="compositionally biased region" description="Low complexity" evidence="3">
    <location>
        <begin position="404"/>
        <end position="415"/>
    </location>
</feature>
<dbReference type="Pfam" id="PF00226">
    <property type="entry name" value="DnaJ"/>
    <property type="match status" value="1"/>
</dbReference>
<dbReference type="Proteomes" id="UP000189513">
    <property type="component" value="Unassembled WGS sequence"/>
</dbReference>
<evidence type="ECO:0000256" key="3">
    <source>
        <dbReference type="SAM" id="MobiDB-lite"/>
    </source>
</evidence>
<comment type="caution">
    <text evidence="5">The sequence shown here is derived from an EMBL/GenBank/DDBJ whole genome shotgun (WGS) entry which is preliminary data.</text>
</comment>
<dbReference type="OMA" id="RPALMDK"/>
<dbReference type="FunFam" id="1.10.287.110:FF:000028">
    <property type="entry name" value="DnaJ domain protein"/>
    <property type="match status" value="1"/>
</dbReference>
<dbReference type="GO" id="GO:0016558">
    <property type="term" value="P:protein import into peroxisome matrix"/>
    <property type="evidence" value="ECO:0007669"/>
    <property type="project" value="TreeGrafter"/>
</dbReference>
<dbReference type="SUPFAM" id="SSF89562">
    <property type="entry name" value="RraA-like"/>
    <property type="match status" value="1"/>
</dbReference>
<dbReference type="PROSITE" id="PS00636">
    <property type="entry name" value="DNAJ_1"/>
    <property type="match status" value="1"/>
</dbReference>
<dbReference type="InterPro" id="IPR018253">
    <property type="entry name" value="DnaJ_domain_CS"/>
</dbReference>
<sequence length="621" mass="69029">MANEDTKDTMSKFVKFLTQYSPCDVSDALVKFGFKNGGFFPNLTRFSPSSTTVVGTAYTVLYAPLDDPRPAVKGGYIDSVPKGSVVCVALVKELQTAGAPYTKVNNALYGGLMSTRAKYLGASGSVVFGRIRDLDEHRALEYPVFAYGVGTTAPGPVVKVVGVNVPIEILVGEGEYQTIEAGDVVVGDENGIVIVPVKKVDEEKLMEYIPKRVEADQLVARDINEGKPAGASQKARRANLMVVDTAYYDLLGIEPTANAADIKKAYRKMSVKLHPDKNRDDPEATEKFQAVSEAYQVLSDDTLRAKYDTQGKEGAVPQQGFEDAGEYFAVIFGGEAFVSYIGELSLLKDITKSAELDEEERQQKEKEKEKEKTEDESKKQQTEESKESKPTASSEHVKTTSHDQSTQQTGPTSQPAESSTDRLMLEHTDTDSKATHTTGETTTTPTEEDLKAKEEQEKEKTKLEEHEEEVRKKREETIETLSKKLIERLSVLTESSYDEECKRSFQSKFQIEANMLKMESFGLDILHTIGKIAELEKLLMGKVLNAAWHGSKYEIQSTLREVCDKVLNDKDEPKFKRVRRAEALILLGDVFAKTTRTKVEQEEAQIFEELVAEATKKKQAK</sequence>
<dbReference type="InterPro" id="IPR001623">
    <property type="entry name" value="DnaJ_domain"/>
</dbReference>
<dbReference type="SUPFAM" id="SSF46565">
    <property type="entry name" value="Chaperone J-domain"/>
    <property type="match status" value="1"/>
</dbReference>
<dbReference type="GO" id="GO:0046872">
    <property type="term" value="F:metal ion binding"/>
    <property type="evidence" value="ECO:0007669"/>
    <property type="project" value="UniProtKB-KW"/>
</dbReference>
<evidence type="ECO:0000313" key="5">
    <source>
        <dbReference type="EMBL" id="ONH66691.1"/>
    </source>
</evidence>
<evidence type="ECO:0000256" key="1">
    <source>
        <dbReference type="ARBA" id="ARBA00023186"/>
    </source>
</evidence>
<dbReference type="PANTHER" id="PTHR45006:SF1">
    <property type="entry name" value="DNAJ-LIKE PROTEIN 1"/>
    <property type="match status" value="1"/>
</dbReference>
<comment type="cofactor">
    <cofactor evidence="2">
        <name>Mg(2+)</name>
        <dbReference type="ChEBI" id="CHEBI:18420"/>
    </cofactor>
</comment>
<dbReference type="InterPro" id="IPR005493">
    <property type="entry name" value="RraA/RraA-like"/>
</dbReference>